<dbReference type="InterPro" id="IPR039420">
    <property type="entry name" value="WalR-like"/>
</dbReference>
<dbReference type="InterPro" id="IPR011006">
    <property type="entry name" value="CheY-like_superfamily"/>
</dbReference>
<keyword evidence="2" id="KW-0597">Phosphoprotein</keyword>
<dbReference type="Pfam" id="PF00072">
    <property type="entry name" value="Response_reg"/>
    <property type="match status" value="1"/>
</dbReference>
<dbReference type="PROSITE" id="PS51755">
    <property type="entry name" value="OMPR_PHOB"/>
    <property type="match status" value="1"/>
</dbReference>
<dbReference type="Gene3D" id="6.10.250.690">
    <property type="match status" value="1"/>
</dbReference>
<name>A0ABR5T5Z8_9BURK</name>
<sequence>MPFRILLVEDDNRLSTLIAGYLRKHEYVVDTVLNGDDAVGAILTGRPDLVILDVNLPGKDGFEICREAREHYDGVIIMVTARDEPFDELLGLEFGADDYVHKPVEPRILLARIKAQLRRAPVRQADGASGQPERYAFGKFTIDRTNRTVNLPDGTTPELTSAEFDLLWVLVCHAGEVVSRDDLMLQLRGVEFDGLDRTIDGRISKLRRKLRDDASSPQRIKTIRSKGYQFSKNAWE</sequence>
<dbReference type="InterPro" id="IPR001867">
    <property type="entry name" value="OmpR/PhoB-type_DNA-bd"/>
</dbReference>
<evidence type="ECO:0000256" key="3">
    <source>
        <dbReference type="PROSITE-ProRule" id="PRU01091"/>
    </source>
</evidence>
<gene>
    <name evidence="6" type="ORF">WS72_28000</name>
</gene>
<keyword evidence="7" id="KW-1185">Reference proteome</keyword>
<evidence type="ECO:0000313" key="7">
    <source>
        <dbReference type="Proteomes" id="UP000070255"/>
    </source>
</evidence>
<feature type="domain" description="OmpR/PhoB-type" evidence="5">
    <location>
        <begin position="132"/>
        <end position="232"/>
    </location>
</feature>
<protein>
    <submittedName>
        <fullName evidence="6">XRE family transcriptional regulator</fullName>
    </submittedName>
</protein>
<dbReference type="InterPro" id="IPR016032">
    <property type="entry name" value="Sig_transdc_resp-reg_C-effctor"/>
</dbReference>
<proteinExistence type="predicted"/>
<feature type="modified residue" description="4-aspartylphosphate" evidence="2">
    <location>
        <position position="53"/>
    </location>
</feature>
<organism evidence="6 7">
    <name type="scientific">Burkholderia savannae</name>
    <dbReference type="NCBI Taxonomy" id="1637837"/>
    <lineage>
        <taxon>Bacteria</taxon>
        <taxon>Pseudomonadati</taxon>
        <taxon>Pseudomonadota</taxon>
        <taxon>Betaproteobacteria</taxon>
        <taxon>Burkholderiales</taxon>
        <taxon>Burkholderiaceae</taxon>
        <taxon>Burkholderia</taxon>
        <taxon>pseudomallei group</taxon>
    </lineage>
</organism>
<dbReference type="SUPFAM" id="SSF46894">
    <property type="entry name" value="C-terminal effector domain of the bipartite response regulators"/>
    <property type="match status" value="1"/>
</dbReference>
<keyword evidence="1 3" id="KW-0238">DNA-binding</keyword>
<dbReference type="Pfam" id="PF00486">
    <property type="entry name" value="Trans_reg_C"/>
    <property type="match status" value="1"/>
</dbReference>
<dbReference type="Gene3D" id="1.10.10.10">
    <property type="entry name" value="Winged helix-like DNA-binding domain superfamily/Winged helix DNA-binding domain"/>
    <property type="match status" value="1"/>
</dbReference>
<dbReference type="Gene3D" id="3.40.50.2300">
    <property type="match status" value="1"/>
</dbReference>
<comment type="caution">
    <text evidence="6">The sequence shown here is derived from an EMBL/GenBank/DDBJ whole genome shotgun (WGS) entry which is preliminary data.</text>
</comment>
<dbReference type="Proteomes" id="UP000070255">
    <property type="component" value="Unassembled WGS sequence"/>
</dbReference>
<evidence type="ECO:0000256" key="2">
    <source>
        <dbReference type="PROSITE-ProRule" id="PRU00169"/>
    </source>
</evidence>
<dbReference type="EMBL" id="LNJQ01000004">
    <property type="protein sequence ID" value="KWZ38661.1"/>
    <property type="molecule type" value="Genomic_DNA"/>
</dbReference>
<accession>A0ABR5T5Z8</accession>
<evidence type="ECO:0000259" key="5">
    <source>
        <dbReference type="PROSITE" id="PS51755"/>
    </source>
</evidence>
<reference evidence="6 7" key="1">
    <citation type="submission" date="2015-11" db="EMBL/GenBank/DDBJ databases">
        <authorList>
            <person name="Sahl J."/>
            <person name="Wagner D."/>
            <person name="Keim P."/>
        </authorList>
    </citation>
    <scope>NUCLEOTIDE SEQUENCE [LARGE SCALE GENOMIC DNA]</scope>
    <source>
        <strain evidence="6 7">BDU18</strain>
    </source>
</reference>
<dbReference type="PANTHER" id="PTHR48111:SF47">
    <property type="entry name" value="TRANSCRIPTIONAL REGULATORY PROTEIN RSTA"/>
    <property type="match status" value="1"/>
</dbReference>
<dbReference type="InterPro" id="IPR001789">
    <property type="entry name" value="Sig_transdc_resp-reg_receiver"/>
</dbReference>
<feature type="domain" description="Response regulatory" evidence="4">
    <location>
        <begin position="4"/>
        <end position="117"/>
    </location>
</feature>
<dbReference type="PROSITE" id="PS50110">
    <property type="entry name" value="RESPONSE_REGULATORY"/>
    <property type="match status" value="1"/>
</dbReference>
<feature type="DNA-binding region" description="OmpR/PhoB-type" evidence="3">
    <location>
        <begin position="132"/>
        <end position="232"/>
    </location>
</feature>
<dbReference type="SMART" id="SM00448">
    <property type="entry name" value="REC"/>
    <property type="match status" value="1"/>
</dbReference>
<dbReference type="CDD" id="cd00383">
    <property type="entry name" value="trans_reg_C"/>
    <property type="match status" value="1"/>
</dbReference>
<evidence type="ECO:0000256" key="1">
    <source>
        <dbReference type="ARBA" id="ARBA00023125"/>
    </source>
</evidence>
<dbReference type="RefSeq" id="WP_038752513.1">
    <property type="nucleotide sequence ID" value="NZ_CP013418.1"/>
</dbReference>
<dbReference type="InterPro" id="IPR036388">
    <property type="entry name" value="WH-like_DNA-bd_sf"/>
</dbReference>
<dbReference type="SUPFAM" id="SSF52172">
    <property type="entry name" value="CheY-like"/>
    <property type="match status" value="1"/>
</dbReference>
<dbReference type="SMART" id="SM00862">
    <property type="entry name" value="Trans_reg_C"/>
    <property type="match status" value="1"/>
</dbReference>
<evidence type="ECO:0000313" key="6">
    <source>
        <dbReference type="EMBL" id="KWZ38661.1"/>
    </source>
</evidence>
<dbReference type="PANTHER" id="PTHR48111">
    <property type="entry name" value="REGULATOR OF RPOS"/>
    <property type="match status" value="1"/>
</dbReference>
<evidence type="ECO:0000259" key="4">
    <source>
        <dbReference type="PROSITE" id="PS50110"/>
    </source>
</evidence>